<name>A0ACB8CHG0_DERSI</name>
<dbReference type="EMBL" id="CM023476">
    <property type="protein sequence ID" value="KAH7942152.1"/>
    <property type="molecule type" value="Genomic_DNA"/>
</dbReference>
<dbReference type="Proteomes" id="UP000821865">
    <property type="component" value="Chromosome 7"/>
</dbReference>
<evidence type="ECO:0000313" key="2">
    <source>
        <dbReference type="Proteomes" id="UP000821865"/>
    </source>
</evidence>
<accession>A0ACB8CHG0</accession>
<keyword evidence="2" id="KW-1185">Reference proteome</keyword>
<proteinExistence type="predicted"/>
<comment type="caution">
    <text evidence="1">The sequence shown here is derived from an EMBL/GenBank/DDBJ whole genome shotgun (WGS) entry which is preliminary data.</text>
</comment>
<sequence length="200" mass="21515">MAQEKRQKKIEKSSHRRQRSTLPDCDRLFQFLVVLETTAAPGANPAGIVLVASQLPDVFQHHQQRAGTTMETEVQARVGLPVVLVNRDGLYVIIAVLGVSILGCACVLTYSLGNYGKMKKNAEEVRNYILHRDTKAAVKEHSGGKQTTATGGTGPSDARSVTVQIRMPNYSAKGSSVDAGPSLGAGPNNSDYVLRGAERQ</sequence>
<protein>
    <submittedName>
        <fullName evidence="1">Uncharacterized protein</fullName>
    </submittedName>
</protein>
<evidence type="ECO:0000313" key="1">
    <source>
        <dbReference type="EMBL" id="KAH7942152.1"/>
    </source>
</evidence>
<organism evidence="1 2">
    <name type="scientific">Dermacentor silvarum</name>
    <name type="common">Tick</name>
    <dbReference type="NCBI Taxonomy" id="543639"/>
    <lineage>
        <taxon>Eukaryota</taxon>
        <taxon>Metazoa</taxon>
        <taxon>Ecdysozoa</taxon>
        <taxon>Arthropoda</taxon>
        <taxon>Chelicerata</taxon>
        <taxon>Arachnida</taxon>
        <taxon>Acari</taxon>
        <taxon>Parasitiformes</taxon>
        <taxon>Ixodida</taxon>
        <taxon>Ixodoidea</taxon>
        <taxon>Ixodidae</taxon>
        <taxon>Rhipicephalinae</taxon>
        <taxon>Dermacentor</taxon>
    </lineage>
</organism>
<gene>
    <name evidence="1" type="ORF">HPB49_021251</name>
</gene>
<reference evidence="1" key="1">
    <citation type="submission" date="2020-05" db="EMBL/GenBank/DDBJ databases">
        <title>Large-scale comparative analyses of tick genomes elucidate their genetic diversity and vector capacities.</title>
        <authorList>
            <person name="Jia N."/>
            <person name="Wang J."/>
            <person name="Shi W."/>
            <person name="Du L."/>
            <person name="Sun Y."/>
            <person name="Zhan W."/>
            <person name="Jiang J."/>
            <person name="Wang Q."/>
            <person name="Zhang B."/>
            <person name="Ji P."/>
            <person name="Sakyi L.B."/>
            <person name="Cui X."/>
            <person name="Yuan T."/>
            <person name="Jiang B."/>
            <person name="Yang W."/>
            <person name="Lam T.T.-Y."/>
            <person name="Chang Q."/>
            <person name="Ding S."/>
            <person name="Wang X."/>
            <person name="Zhu J."/>
            <person name="Ruan X."/>
            <person name="Zhao L."/>
            <person name="Wei J."/>
            <person name="Que T."/>
            <person name="Du C."/>
            <person name="Cheng J."/>
            <person name="Dai P."/>
            <person name="Han X."/>
            <person name="Huang E."/>
            <person name="Gao Y."/>
            <person name="Liu J."/>
            <person name="Shao H."/>
            <person name="Ye R."/>
            <person name="Li L."/>
            <person name="Wei W."/>
            <person name="Wang X."/>
            <person name="Wang C."/>
            <person name="Yang T."/>
            <person name="Huo Q."/>
            <person name="Li W."/>
            <person name="Guo W."/>
            <person name="Chen H."/>
            <person name="Zhou L."/>
            <person name="Ni X."/>
            <person name="Tian J."/>
            <person name="Zhou Y."/>
            <person name="Sheng Y."/>
            <person name="Liu T."/>
            <person name="Pan Y."/>
            <person name="Xia L."/>
            <person name="Li J."/>
            <person name="Zhao F."/>
            <person name="Cao W."/>
        </authorList>
    </citation>
    <scope>NUCLEOTIDE SEQUENCE</scope>
    <source>
        <strain evidence="1">Dsil-2018</strain>
    </source>
</reference>